<name>A0A8J6ARW1_9EUKA</name>
<dbReference type="OrthoDB" id="49016at2759"/>
<sequence length="803" mass="87493">MDQLISLPNPLSYCTDADGTLLNADAFEVRAMEVPVRQPSLFRQWKAIDGGNATARHIRPTIAGFPERQNICKSTDLPFGFHWRPVANTYPDESPVVQIACPNDGPPRCARCRAYLSPFVEANPNGKDGQCPFCTMTNPIPPPVDALNAALDMRAGRPELMYGTYEYVVGIDPRHLPPDCPFGQMTVEEEPKPQGVVMGSDKEPSLPTVVAVVIEATAATLQSGIFNAAVEGVRAALKSPNPHTRLVFFLAAESVKVLDIRPSGALTIVDIPDADNPFSPLPVETAAIPMTEGARIIEALETAGKVLKGTRAASPNTMGAVGVACEMIKEVGGRVVALVAHRPSTGAAALKARPSTEPGKDDHKLLQPAEKAKWYTDTRDKCRKHNVSVDVIALGPEPVDLATIDVLATGTGGQVTFIHHRHHAANATGRVTAAVKDALLTEHARAVMMKVRCSRGLALGNWYSPQTHGDHEKFAPAVAPHNTMTFDLLWEDKVISGNFAFLQAAAAYTAVDGTRRLRVSTLRMPVLRDQLRVYKAVDDVATALLRVRSVTPRIQLEGVHAVRKELGGAIVNPLAHYRMTEVDATNRALTMPESLSLLPLMYYVLGKNPALHPRRDPTEGGSITADERLAAIRELQTCSAERAAMRGYPLAVMLDGEELAPIRLNTLIHTDLTRHVLLLIDGRDAWVRIGREAVRNPWLTEVFATGLDQASQQRTILEGPLVLRDTAAAELVQATIDHLRAFIATDGPTFAAPGVIWEANSEDWRIKWLMAEDKTRIDQTYGEFLSTCHKTILTKTENSESLH</sequence>
<dbReference type="Pfam" id="PF04815">
    <property type="entry name" value="Sec23_helical"/>
    <property type="match status" value="1"/>
</dbReference>
<dbReference type="GO" id="GO:0008270">
    <property type="term" value="F:zinc ion binding"/>
    <property type="evidence" value="ECO:0007669"/>
    <property type="project" value="InterPro"/>
</dbReference>
<evidence type="ECO:0000256" key="2">
    <source>
        <dbReference type="ARBA" id="ARBA00022448"/>
    </source>
</evidence>
<evidence type="ECO:0000313" key="9">
    <source>
        <dbReference type="Proteomes" id="UP000717585"/>
    </source>
</evidence>
<keyword evidence="9" id="KW-1185">Reference proteome</keyword>
<dbReference type="GO" id="GO:0000149">
    <property type="term" value="F:SNARE binding"/>
    <property type="evidence" value="ECO:0007669"/>
    <property type="project" value="TreeGrafter"/>
</dbReference>
<dbReference type="InterPro" id="IPR006895">
    <property type="entry name" value="Znf_Sec23_Sec24"/>
</dbReference>
<dbReference type="Gene3D" id="2.30.30.380">
    <property type="entry name" value="Zn-finger domain of Sec23/24"/>
    <property type="match status" value="1"/>
</dbReference>
<dbReference type="InterPro" id="IPR036174">
    <property type="entry name" value="Znf_Sec23_Sec24_sf"/>
</dbReference>
<dbReference type="Pfam" id="PF08033">
    <property type="entry name" value="Sec23_BS"/>
    <property type="match status" value="1"/>
</dbReference>
<organism evidence="8 9">
    <name type="scientific">Carpediemonas membranifera</name>
    <dbReference type="NCBI Taxonomy" id="201153"/>
    <lineage>
        <taxon>Eukaryota</taxon>
        <taxon>Metamonada</taxon>
        <taxon>Carpediemonas-like organisms</taxon>
        <taxon>Carpediemonas</taxon>
    </lineage>
</organism>
<accession>A0A8J6ARW1</accession>
<dbReference type="Pfam" id="PF04810">
    <property type="entry name" value="zf-Sec23_Sec24"/>
    <property type="match status" value="1"/>
</dbReference>
<dbReference type="Pfam" id="PF04811">
    <property type="entry name" value="Sec23_trunk"/>
    <property type="match status" value="1"/>
</dbReference>
<gene>
    <name evidence="8" type="ORF">J8273_5450</name>
</gene>
<dbReference type="Gene3D" id="3.40.20.10">
    <property type="entry name" value="Severin"/>
    <property type="match status" value="1"/>
</dbReference>
<comment type="similarity">
    <text evidence="1">Belongs to the SEC23/SEC24 family. SEC24 subfamily.</text>
</comment>
<evidence type="ECO:0000256" key="1">
    <source>
        <dbReference type="ARBA" id="ARBA00008334"/>
    </source>
</evidence>
<evidence type="ECO:0000256" key="3">
    <source>
        <dbReference type="ARBA" id="ARBA00022927"/>
    </source>
</evidence>
<reference evidence="8" key="1">
    <citation type="submission" date="2021-05" db="EMBL/GenBank/DDBJ databases">
        <title>A free-living protist that lacks canonical eukaryotic 1 DNA replication and segregation systems.</title>
        <authorList>
            <person name="Salas-Leiva D.E."/>
            <person name="Tromer E.C."/>
            <person name="Curtis B.A."/>
            <person name="Jerlstrom-Hultqvist J."/>
            <person name="Kolisko M."/>
            <person name="Yi Z."/>
            <person name="Salas-Leiva J.S."/>
            <person name="Gallot-Lavallee L."/>
            <person name="Kops G.J.P.L."/>
            <person name="Archibald J.M."/>
            <person name="Simpson A.G.B."/>
            <person name="Roger A.J."/>
        </authorList>
    </citation>
    <scope>NUCLEOTIDE SEQUENCE</scope>
    <source>
        <strain evidence="8">BICM</strain>
    </source>
</reference>
<dbReference type="Gene3D" id="2.60.40.1670">
    <property type="entry name" value="beta-sandwich domain of Sec23/24"/>
    <property type="match status" value="1"/>
</dbReference>
<feature type="domain" description="Sec23/Sec24 helical" evidence="6">
    <location>
        <begin position="541"/>
        <end position="642"/>
    </location>
</feature>
<dbReference type="SUPFAM" id="SSF53300">
    <property type="entry name" value="vWA-like"/>
    <property type="match status" value="1"/>
</dbReference>
<evidence type="ECO:0000259" key="6">
    <source>
        <dbReference type="Pfam" id="PF04815"/>
    </source>
</evidence>
<dbReference type="SUPFAM" id="SSF81995">
    <property type="entry name" value="beta-sandwich domain of Sec23/24"/>
    <property type="match status" value="1"/>
</dbReference>
<dbReference type="InterPro" id="IPR036175">
    <property type="entry name" value="Sec23/24_helical_dom_sf"/>
</dbReference>
<dbReference type="InterPro" id="IPR006900">
    <property type="entry name" value="Sec23/24_helical_dom"/>
</dbReference>
<evidence type="ECO:0000313" key="8">
    <source>
        <dbReference type="EMBL" id="KAG9392458.1"/>
    </source>
</evidence>
<dbReference type="PANTHER" id="PTHR13803">
    <property type="entry name" value="SEC24-RELATED PROTEIN"/>
    <property type="match status" value="1"/>
</dbReference>
<dbReference type="Gene3D" id="3.40.50.410">
    <property type="entry name" value="von Willebrand factor, type A domain"/>
    <property type="match status" value="1"/>
</dbReference>
<dbReference type="GO" id="GO:0070971">
    <property type="term" value="C:endoplasmic reticulum exit site"/>
    <property type="evidence" value="ECO:0007669"/>
    <property type="project" value="TreeGrafter"/>
</dbReference>
<dbReference type="Proteomes" id="UP000717585">
    <property type="component" value="Unassembled WGS sequence"/>
</dbReference>
<dbReference type="EMBL" id="JAHDYR010000038">
    <property type="protein sequence ID" value="KAG9392458.1"/>
    <property type="molecule type" value="Genomic_DNA"/>
</dbReference>
<evidence type="ECO:0000259" key="4">
    <source>
        <dbReference type="Pfam" id="PF04810"/>
    </source>
</evidence>
<dbReference type="Gene3D" id="1.20.120.730">
    <property type="entry name" value="Sec23/Sec24 helical domain"/>
    <property type="match status" value="1"/>
</dbReference>
<dbReference type="InterPro" id="IPR006896">
    <property type="entry name" value="Sec23/24_trunk_dom"/>
</dbReference>
<dbReference type="InterPro" id="IPR012990">
    <property type="entry name" value="Beta-sandwich_Sec23_24"/>
</dbReference>
<keyword evidence="2" id="KW-0813">Transport</keyword>
<dbReference type="SUPFAM" id="SSF81811">
    <property type="entry name" value="Helical domain of Sec23/24"/>
    <property type="match status" value="1"/>
</dbReference>
<feature type="domain" description="Sec23/Sec24 beta-sandwich" evidence="7">
    <location>
        <begin position="447"/>
        <end position="526"/>
    </location>
</feature>
<dbReference type="SUPFAM" id="SSF82919">
    <property type="entry name" value="Zn-finger domain of Sec23/24"/>
    <property type="match status" value="1"/>
</dbReference>
<dbReference type="GO" id="GO:0006886">
    <property type="term" value="P:intracellular protein transport"/>
    <property type="evidence" value="ECO:0007669"/>
    <property type="project" value="InterPro"/>
</dbReference>
<protein>
    <submittedName>
        <fullName evidence="8">COPII coat complex component Sec24 D (Sec24D)</fullName>
    </submittedName>
</protein>
<dbReference type="GO" id="GO:0030127">
    <property type="term" value="C:COPII vesicle coat"/>
    <property type="evidence" value="ECO:0007669"/>
    <property type="project" value="InterPro"/>
</dbReference>
<keyword evidence="3" id="KW-0653">Protein transport</keyword>
<comment type="caution">
    <text evidence="8">The sequence shown here is derived from an EMBL/GenBank/DDBJ whole genome shotgun (WGS) entry which is preliminary data.</text>
</comment>
<evidence type="ECO:0000259" key="5">
    <source>
        <dbReference type="Pfam" id="PF04811"/>
    </source>
</evidence>
<dbReference type="InterPro" id="IPR036465">
    <property type="entry name" value="vWFA_dom_sf"/>
</dbReference>
<proteinExistence type="inferred from homology"/>
<dbReference type="InterPro" id="IPR050550">
    <property type="entry name" value="SEC23_SEC24_subfamily"/>
</dbReference>
<dbReference type="InterPro" id="IPR029006">
    <property type="entry name" value="ADF-H/Gelsolin-like_dom_sf"/>
</dbReference>
<dbReference type="GO" id="GO:0090110">
    <property type="term" value="P:COPII-coated vesicle cargo loading"/>
    <property type="evidence" value="ECO:0007669"/>
    <property type="project" value="TreeGrafter"/>
</dbReference>
<feature type="domain" description="Zinc finger Sec23/Sec24-type" evidence="4">
    <location>
        <begin position="106"/>
        <end position="142"/>
    </location>
</feature>
<evidence type="ECO:0000259" key="7">
    <source>
        <dbReference type="Pfam" id="PF08033"/>
    </source>
</evidence>
<dbReference type="AlphaFoldDB" id="A0A8J6ARW1"/>
<feature type="domain" description="Sec23/Sec24 trunk" evidence="5">
    <location>
        <begin position="213"/>
        <end position="420"/>
    </location>
</feature>